<dbReference type="PANTHER" id="PTHR23350:SF4">
    <property type="entry name" value="PEROXISOME BIOGENESIS FACTOR 2"/>
    <property type="match status" value="1"/>
</dbReference>
<feature type="region of interest" description="Disordered" evidence="15">
    <location>
        <begin position="400"/>
        <end position="448"/>
    </location>
</feature>
<feature type="compositionally biased region" description="Basic and acidic residues" evidence="15">
    <location>
        <begin position="421"/>
        <end position="431"/>
    </location>
</feature>
<dbReference type="Pfam" id="PF04757">
    <property type="entry name" value="Pex2_Pex12"/>
    <property type="match status" value="1"/>
</dbReference>
<dbReference type="InterPro" id="IPR006845">
    <property type="entry name" value="Pex_N"/>
</dbReference>
<keyword evidence="8" id="KW-0863">Zinc-finger</keyword>
<evidence type="ECO:0000256" key="14">
    <source>
        <dbReference type="ARBA" id="ARBA00023140"/>
    </source>
</evidence>
<feature type="compositionally biased region" description="Polar residues" evidence="15">
    <location>
        <begin position="404"/>
        <end position="415"/>
    </location>
</feature>
<evidence type="ECO:0000256" key="15">
    <source>
        <dbReference type="SAM" id="MobiDB-lite"/>
    </source>
</evidence>
<dbReference type="InterPro" id="IPR025654">
    <property type="entry name" value="PEX2/10"/>
</dbReference>
<comment type="similarity">
    <text evidence="3">Belongs to the pex2/pex10/pex12 family.</text>
</comment>
<evidence type="ECO:0000256" key="3">
    <source>
        <dbReference type="ARBA" id="ARBA00008704"/>
    </source>
</evidence>
<evidence type="ECO:0000256" key="13">
    <source>
        <dbReference type="ARBA" id="ARBA00023136"/>
    </source>
</evidence>
<protein>
    <submittedName>
        <fullName evidence="17">Peroxisome assembly protein (Peroxin-2)</fullName>
    </submittedName>
</protein>
<comment type="caution">
    <text evidence="17">The sequence shown here is derived from an EMBL/GenBank/DDBJ whole genome shotgun (WGS) entry which is preliminary data.</text>
</comment>
<evidence type="ECO:0000313" key="17">
    <source>
        <dbReference type="EMBL" id="KAK3170196.1"/>
    </source>
</evidence>
<keyword evidence="7" id="KW-0479">Metal-binding</keyword>
<keyword evidence="14" id="KW-0576">Peroxisome</keyword>
<keyword evidence="6" id="KW-0812">Transmembrane</keyword>
<keyword evidence="11" id="KW-0653">Protein transport</keyword>
<evidence type="ECO:0000256" key="10">
    <source>
        <dbReference type="ARBA" id="ARBA00022833"/>
    </source>
</evidence>
<sequence length="473" mass="52939">MTSVDFAAAQQRIADRRRFRAAEARARLESLRSKHTSNALSRLPFPLQSLGQRGLEAWDVIKGREGTRPAYRVGQVDAELLDEELLELLRDQVGEGLKYFGSHIKDDWSSEILLGLRAVLFKLSLWDHNASYGAALQNLRYTDARHRGPVSASPTQWQKAIYGLLTAGGRYGWTKWEDWLADQEGGYEEPSSNVRLLSRVSSIASTTHSIAAFASFLIFLVNGRYRTLLDRILRLKLAPPSSQVSREVSFEYLNRQLVWHAFTEFLLFLLPLVGISRWKRWLSRAWRKTKALVESGSEEEEATSNGELAFLPERTCAICYQDQNPTSTSENEIMAISGASGGVVGSAQTDITNPYQTIPCGCIYCFACIAKRLVAEEGEGWICLRCGDLVKECKPWAGDVLENSPGSPSKRTVSFSDDDESQKTQEEKEIPTDVVEGNSGDLQSERRHSDEFAAFQQWALEESDSGIDVRPNG</sequence>
<evidence type="ECO:0000256" key="11">
    <source>
        <dbReference type="ARBA" id="ARBA00022927"/>
    </source>
</evidence>
<evidence type="ECO:0000313" key="18">
    <source>
        <dbReference type="Proteomes" id="UP001276659"/>
    </source>
</evidence>
<reference evidence="17" key="1">
    <citation type="submission" date="2022-11" db="EMBL/GenBank/DDBJ databases">
        <title>Chromosomal genome sequence assembly and mating type (MAT) locus characterization of the leprose asexual lichenized fungus Lepraria neglecta (Nyl.) Erichsen.</title>
        <authorList>
            <person name="Allen J.L."/>
            <person name="Pfeffer B."/>
        </authorList>
    </citation>
    <scope>NUCLEOTIDE SEQUENCE</scope>
    <source>
        <strain evidence="17">Allen 5258</strain>
    </source>
</reference>
<evidence type="ECO:0000256" key="4">
    <source>
        <dbReference type="ARBA" id="ARBA00022448"/>
    </source>
</evidence>
<evidence type="ECO:0000256" key="2">
    <source>
        <dbReference type="ARBA" id="ARBA00004906"/>
    </source>
</evidence>
<dbReference type="GO" id="GO:0016562">
    <property type="term" value="P:protein import into peroxisome matrix, receptor recycling"/>
    <property type="evidence" value="ECO:0007669"/>
    <property type="project" value="UniProtKB-ARBA"/>
</dbReference>
<organism evidence="17 18">
    <name type="scientific">Lepraria neglecta</name>
    <dbReference type="NCBI Taxonomy" id="209136"/>
    <lineage>
        <taxon>Eukaryota</taxon>
        <taxon>Fungi</taxon>
        <taxon>Dikarya</taxon>
        <taxon>Ascomycota</taxon>
        <taxon>Pezizomycotina</taxon>
        <taxon>Lecanoromycetes</taxon>
        <taxon>OSLEUM clade</taxon>
        <taxon>Lecanoromycetidae</taxon>
        <taxon>Lecanorales</taxon>
        <taxon>Lecanorineae</taxon>
        <taxon>Stereocaulaceae</taxon>
        <taxon>Lepraria</taxon>
    </lineage>
</organism>
<dbReference type="GO" id="GO:0008270">
    <property type="term" value="F:zinc ion binding"/>
    <property type="evidence" value="ECO:0007669"/>
    <property type="project" value="UniProtKB-KW"/>
</dbReference>
<dbReference type="GO" id="GO:0016740">
    <property type="term" value="F:transferase activity"/>
    <property type="evidence" value="ECO:0007669"/>
    <property type="project" value="UniProtKB-KW"/>
</dbReference>
<dbReference type="GO" id="GO:0016567">
    <property type="term" value="P:protein ubiquitination"/>
    <property type="evidence" value="ECO:0007669"/>
    <property type="project" value="UniProtKB-ARBA"/>
</dbReference>
<comment type="pathway">
    <text evidence="2">Protein modification; protein ubiquitination.</text>
</comment>
<dbReference type="GO" id="GO:0005778">
    <property type="term" value="C:peroxisomal membrane"/>
    <property type="evidence" value="ECO:0007669"/>
    <property type="project" value="UniProtKB-SubCell"/>
</dbReference>
<evidence type="ECO:0000256" key="7">
    <source>
        <dbReference type="ARBA" id="ARBA00022723"/>
    </source>
</evidence>
<comment type="subcellular location">
    <subcellularLocation>
        <location evidence="1">Peroxisome membrane</location>
        <topology evidence="1">Multi-pass membrane protein</topology>
    </subcellularLocation>
</comment>
<evidence type="ECO:0000256" key="9">
    <source>
        <dbReference type="ARBA" id="ARBA00022786"/>
    </source>
</evidence>
<evidence type="ECO:0000256" key="1">
    <source>
        <dbReference type="ARBA" id="ARBA00004585"/>
    </source>
</evidence>
<dbReference type="Proteomes" id="UP001276659">
    <property type="component" value="Unassembled WGS sequence"/>
</dbReference>
<evidence type="ECO:0000259" key="16">
    <source>
        <dbReference type="Pfam" id="PF04757"/>
    </source>
</evidence>
<evidence type="ECO:0000256" key="8">
    <source>
        <dbReference type="ARBA" id="ARBA00022771"/>
    </source>
</evidence>
<evidence type="ECO:0000256" key="6">
    <source>
        <dbReference type="ARBA" id="ARBA00022692"/>
    </source>
</evidence>
<name>A0AAD9Z3C8_9LECA</name>
<dbReference type="AlphaFoldDB" id="A0AAD9Z3C8"/>
<keyword evidence="9" id="KW-0833">Ubl conjugation pathway</keyword>
<dbReference type="EMBL" id="JASNWA010000009">
    <property type="protein sequence ID" value="KAK3170196.1"/>
    <property type="molecule type" value="Genomic_DNA"/>
</dbReference>
<accession>A0AAD9Z3C8</accession>
<dbReference type="PANTHER" id="PTHR23350">
    <property type="entry name" value="PEROXISOME ASSEMBLY PROTEIN 10"/>
    <property type="match status" value="1"/>
</dbReference>
<evidence type="ECO:0000256" key="12">
    <source>
        <dbReference type="ARBA" id="ARBA00022989"/>
    </source>
</evidence>
<keyword evidence="4" id="KW-0813">Transport</keyword>
<gene>
    <name evidence="17" type="primary">PEX2</name>
    <name evidence="17" type="ORF">OEA41_009582</name>
</gene>
<keyword evidence="12" id="KW-1133">Transmembrane helix</keyword>
<keyword evidence="5" id="KW-0808">Transferase</keyword>
<evidence type="ECO:0000256" key="5">
    <source>
        <dbReference type="ARBA" id="ARBA00022679"/>
    </source>
</evidence>
<keyword evidence="13" id="KW-0472">Membrane</keyword>
<proteinExistence type="inferred from homology"/>
<keyword evidence="18" id="KW-1185">Reference proteome</keyword>
<feature type="domain" description="Pex N-terminal" evidence="16">
    <location>
        <begin position="82"/>
        <end position="281"/>
    </location>
</feature>
<keyword evidence="10" id="KW-0862">Zinc</keyword>